<keyword evidence="2 4" id="KW-0547">Nucleotide-binding</keyword>
<feature type="binding site" evidence="4">
    <location>
        <begin position="130"/>
        <end position="138"/>
    </location>
    <ligand>
        <name>ATP</name>
        <dbReference type="ChEBI" id="CHEBI:30616"/>
    </ligand>
</feature>
<dbReference type="Gene3D" id="3.40.50.10420">
    <property type="entry name" value="NagB/RpiA/CoA transferase-like"/>
    <property type="match status" value="1"/>
</dbReference>
<dbReference type="InterPro" id="IPR024185">
    <property type="entry name" value="FTHF_cligase-like_sf"/>
</dbReference>
<evidence type="ECO:0000313" key="6">
    <source>
        <dbReference type="EMBL" id="HJB75290.1"/>
    </source>
</evidence>
<proteinExistence type="inferred from homology"/>
<reference evidence="6" key="1">
    <citation type="journal article" date="2021" name="PeerJ">
        <title>Extensive microbial diversity within the chicken gut microbiome revealed by metagenomics and culture.</title>
        <authorList>
            <person name="Gilroy R."/>
            <person name="Ravi A."/>
            <person name="Getino M."/>
            <person name="Pursley I."/>
            <person name="Horton D.L."/>
            <person name="Alikhan N.F."/>
            <person name="Baker D."/>
            <person name="Gharbi K."/>
            <person name="Hall N."/>
            <person name="Watson M."/>
            <person name="Adriaenssens E.M."/>
            <person name="Foster-Nyarko E."/>
            <person name="Jarju S."/>
            <person name="Secka A."/>
            <person name="Antonio M."/>
            <person name="Oren A."/>
            <person name="Chaudhuri R.R."/>
            <person name="La Ragione R."/>
            <person name="Hildebrand F."/>
            <person name="Pallen M.J."/>
        </authorList>
    </citation>
    <scope>NUCLEOTIDE SEQUENCE</scope>
    <source>
        <strain evidence="6">CHK188-16595</strain>
    </source>
</reference>
<evidence type="ECO:0000256" key="1">
    <source>
        <dbReference type="ARBA" id="ARBA00010638"/>
    </source>
</evidence>
<comment type="similarity">
    <text evidence="1 5">Belongs to the 5-formyltetrahydrofolate cyclo-ligase family.</text>
</comment>
<dbReference type="SUPFAM" id="SSF100950">
    <property type="entry name" value="NagB/RpiA/CoA transferase-like"/>
    <property type="match status" value="1"/>
</dbReference>
<comment type="caution">
    <text evidence="6">The sequence shown here is derived from an EMBL/GenBank/DDBJ whole genome shotgun (WGS) entry which is preliminary data.</text>
</comment>
<dbReference type="GO" id="GO:0030272">
    <property type="term" value="F:5-formyltetrahydrofolate cyclo-ligase activity"/>
    <property type="evidence" value="ECO:0007669"/>
    <property type="project" value="UniProtKB-EC"/>
</dbReference>
<dbReference type="EC" id="6.3.3.2" evidence="5"/>
<gene>
    <name evidence="6" type="ORF">IAA37_06410</name>
</gene>
<protein>
    <recommendedName>
        <fullName evidence="5">5-formyltetrahydrofolate cyclo-ligase</fullName>
        <ecNumber evidence="5">6.3.3.2</ecNumber>
    </recommendedName>
</protein>
<dbReference type="GO" id="GO:0005524">
    <property type="term" value="F:ATP binding"/>
    <property type="evidence" value="ECO:0007669"/>
    <property type="project" value="UniProtKB-KW"/>
</dbReference>
<keyword evidence="5" id="KW-0479">Metal-binding</keyword>
<evidence type="ECO:0000256" key="2">
    <source>
        <dbReference type="ARBA" id="ARBA00022741"/>
    </source>
</evidence>
<dbReference type="InterPro" id="IPR037171">
    <property type="entry name" value="NagB/RpiA_transferase-like"/>
</dbReference>
<dbReference type="PIRSF" id="PIRSF006806">
    <property type="entry name" value="FTHF_cligase"/>
    <property type="match status" value="1"/>
</dbReference>
<accession>A0A9D2MJK6</accession>
<keyword evidence="6" id="KW-0436">Ligase</keyword>
<dbReference type="GO" id="GO:0046872">
    <property type="term" value="F:metal ion binding"/>
    <property type="evidence" value="ECO:0007669"/>
    <property type="project" value="UniProtKB-KW"/>
</dbReference>
<comment type="cofactor">
    <cofactor evidence="5">
        <name>Mg(2+)</name>
        <dbReference type="ChEBI" id="CHEBI:18420"/>
    </cofactor>
</comment>
<dbReference type="EMBL" id="DWXN01000012">
    <property type="protein sequence ID" value="HJB75290.1"/>
    <property type="molecule type" value="Genomic_DNA"/>
</dbReference>
<reference evidence="6" key="2">
    <citation type="submission" date="2021-04" db="EMBL/GenBank/DDBJ databases">
        <authorList>
            <person name="Gilroy R."/>
        </authorList>
    </citation>
    <scope>NUCLEOTIDE SEQUENCE</scope>
    <source>
        <strain evidence="6">CHK188-16595</strain>
    </source>
</reference>
<dbReference type="InterPro" id="IPR002698">
    <property type="entry name" value="FTHF_cligase"/>
</dbReference>
<dbReference type="Proteomes" id="UP000823877">
    <property type="component" value="Unassembled WGS sequence"/>
</dbReference>
<evidence type="ECO:0000256" key="5">
    <source>
        <dbReference type="RuleBase" id="RU361279"/>
    </source>
</evidence>
<feature type="binding site" evidence="4">
    <location>
        <begin position="2"/>
        <end position="6"/>
    </location>
    <ligand>
        <name>ATP</name>
        <dbReference type="ChEBI" id="CHEBI:30616"/>
    </ligand>
</feature>
<keyword evidence="3 4" id="KW-0067">ATP-binding</keyword>
<comment type="catalytic activity">
    <reaction evidence="5">
        <text>(6S)-5-formyl-5,6,7,8-tetrahydrofolate + ATP = (6R)-5,10-methenyltetrahydrofolate + ADP + phosphate</text>
        <dbReference type="Rhea" id="RHEA:10488"/>
        <dbReference type="ChEBI" id="CHEBI:30616"/>
        <dbReference type="ChEBI" id="CHEBI:43474"/>
        <dbReference type="ChEBI" id="CHEBI:57455"/>
        <dbReference type="ChEBI" id="CHEBI:57457"/>
        <dbReference type="ChEBI" id="CHEBI:456216"/>
        <dbReference type="EC" id="6.3.3.2"/>
    </reaction>
</comment>
<organism evidence="6 7">
    <name type="scientific">Candidatus Eubacterium faecale</name>
    <dbReference type="NCBI Taxonomy" id="2838568"/>
    <lineage>
        <taxon>Bacteria</taxon>
        <taxon>Bacillati</taxon>
        <taxon>Bacillota</taxon>
        <taxon>Clostridia</taxon>
        <taxon>Eubacteriales</taxon>
        <taxon>Eubacteriaceae</taxon>
        <taxon>Eubacterium</taxon>
    </lineage>
</organism>
<evidence type="ECO:0000313" key="7">
    <source>
        <dbReference type="Proteomes" id="UP000823877"/>
    </source>
</evidence>
<evidence type="ECO:0000256" key="4">
    <source>
        <dbReference type="PIRSR" id="PIRSR006806-1"/>
    </source>
</evidence>
<dbReference type="PANTHER" id="PTHR23407">
    <property type="entry name" value="ATPASE INHIBITOR/5-FORMYLTETRAHYDROFOLATE CYCLO-LIGASE"/>
    <property type="match status" value="1"/>
</dbReference>
<dbReference type="GO" id="GO:0035999">
    <property type="term" value="P:tetrahydrofolate interconversion"/>
    <property type="evidence" value="ECO:0007669"/>
    <property type="project" value="TreeGrafter"/>
</dbReference>
<dbReference type="AlphaFoldDB" id="A0A9D2MJK6"/>
<keyword evidence="5" id="KW-0460">Magnesium</keyword>
<dbReference type="Pfam" id="PF01812">
    <property type="entry name" value="5-FTHF_cyc-lig"/>
    <property type="match status" value="1"/>
</dbReference>
<dbReference type="NCBIfam" id="TIGR02727">
    <property type="entry name" value="MTHFS_bact"/>
    <property type="match status" value="1"/>
</dbReference>
<name>A0A9D2MJK6_9FIRM</name>
<feature type="binding site" evidence="4">
    <location>
        <position position="51"/>
    </location>
    <ligand>
        <name>substrate</name>
    </ligand>
</feature>
<dbReference type="PANTHER" id="PTHR23407:SF1">
    <property type="entry name" value="5-FORMYLTETRAHYDROFOLATE CYCLO-LIGASE"/>
    <property type="match status" value="1"/>
</dbReference>
<evidence type="ECO:0000256" key="3">
    <source>
        <dbReference type="ARBA" id="ARBA00022840"/>
    </source>
</evidence>
<dbReference type="GO" id="GO:0009396">
    <property type="term" value="P:folic acid-containing compound biosynthetic process"/>
    <property type="evidence" value="ECO:0007669"/>
    <property type="project" value="TreeGrafter"/>
</dbReference>
<sequence length="183" mass="20955">MKNDLRRQFKAKRANIAHKAEKDRLICAHFLSSALYKNAEQILCYSSMGSEPDTFDIIRCAMEDGKKLLLPRCEDKNGNMNFYLIKDVSDLVTGTFGIKEPDIKKCEPVFEFMNALCVVPGLTFDKKGYRLGYGKGYYDRFLEKFTIKSAGLCYNELISESIPADEYDRPVNYIVTDLKIINT</sequence>